<evidence type="ECO:0000256" key="2">
    <source>
        <dbReference type="SAM" id="Phobius"/>
    </source>
</evidence>
<protein>
    <recommendedName>
        <fullName evidence="5">DUF2834 domain-containing protein</fullName>
    </recommendedName>
</protein>
<feature type="transmembrane region" description="Helical" evidence="2">
    <location>
        <begin position="143"/>
        <end position="163"/>
    </location>
</feature>
<keyword evidence="2" id="KW-0472">Membrane</keyword>
<evidence type="ECO:0008006" key="5">
    <source>
        <dbReference type="Google" id="ProtNLM"/>
    </source>
</evidence>
<evidence type="ECO:0000256" key="1">
    <source>
        <dbReference type="SAM" id="MobiDB-lite"/>
    </source>
</evidence>
<feature type="transmembrane region" description="Helical" evidence="2">
    <location>
        <begin position="230"/>
        <end position="249"/>
    </location>
</feature>
<keyword evidence="4" id="KW-1185">Reference proteome</keyword>
<feature type="region of interest" description="Disordered" evidence="1">
    <location>
        <begin position="30"/>
        <end position="49"/>
    </location>
</feature>
<organism evidence="3 4">
    <name type="scientific">Coccomyxa subellipsoidea</name>
    <dbReference type="NCBI Taxonomy" id="248742"/>
    <lineage>
        <taxon>Eukaryota</taxon>
        <taxon>Viridiplantae</taxon>
        <taxon>Chlorophyta</taxon>
        <taxon>core chlorophytes</taxon>
        <taxon>Trebouxiophyceae</taxon>
        <taxon>Trebouxiophyceae incertae sedis</taxon>
        <taxon>Coccomyxaceae</taxon>
        <taxon>Coccomyxa</taxon>
    </lineage>
</organism>
<proteinExistence type="predicted"/>
<reference evidence="3 4" key="1">
    <citation type="journal article" date="2024" name="Nat. Commun.">
        <title>Phylogenomics reveals the evolutionary origins of lichenization in chlorophyte algae.</title>
        <authorList>
            <person name="Puginier C."/>
            <person name="Libourel C."/>
            <person name="Otte J."/>
            <person name="Skaloud P."/>
            <person name="Haon M."/>
            <person name="Grisel S."/>
            <person name="Petersen M."/>
            <person name="Berrin J.G."/>
            <person name="Delaux P.M."/>
            <person name="Dal Grande F."/>
            <person name="Keller J."/>
        </authorList>
    </citation>
    <scope>NUCLEOTIDE SEQUENCE [LARGE SCALE GENOMIC DNA]</scope>
    <source>
        <strain evidence="3 4">SAG 216-7</strain>
    </source>
</reference>
<keyword evidence="2" id="KW-1133">Transmembrane helix</keyword>
<dbReference type="EMBL" id="JALJOT010000001">
    <property type="protein sequence ID" value="KAK9918857.1"/>
    <property type="molecule type" value="Genomic_DNA"/>
</dbReference>
<gene>
    <name evidence="3" type="ORF">WJX75_007539</name>
</gene>
<evidence type="ECO:0000313" key="3">
    <source>
        <dbReference type="EMBL" id="KAK9918857.1"/>
    </source>
</evidence>
<dbReference type="PANTHER" id="PTHR36009">
    <property type="match status" value="1"/>
</dbReference>
<sequence>MSEKVSSKISSSRRQVIGLTPKPSVLNRQRRLHAGRDDTETEVQERKTTEATVASEQSYNLISAAVGLLFWAAFVGYALLLSPNQTPYRDMYFLEKLTGLGVDDGVQINAVFTQLFFMMGLWPAIYAALLIPSARSGNKIPAWPFVALSFGVGVFGLGPYFALWTPSREAVAPPKPEELEGWNKLALKGTESKIGAWLIFAGAVATIAQAALAGGEAWSAYWELFVESRFVHVTTTDFAALSLFAPFWMWNDAEKRQWQGRERWLPLLSLLPFLGPAIYLTLRPKAGD</sequence>
<feature type="transmembrane region" description="Helical" evidence="2">
    <location>
        <begin position="61"/>
        <end position="81"/>
    </location>
</feature>
<feature type="compositionally biased region" description="Basic and acidic residues" evidence="1">
    <location>
        <begin position="34"/>
        <end position="49"/>
    </location>
</feature>
<dbReference type="Proteomes" id="UP001491310">
    <property type="component" value="Unassembled WGS sequence"/>
</dbReference>
<comment type="caution">
    <text evidence="3">The sequence shown here is derived from an EMBL/GenBank/DDBJ whole genome shotgun (WGS) entry which is preliminary data.</text>
</comment>
<feature type="transmembrane region" description="Helical" evidence="2">
    <location>
        <begin position="194"/>
        <end position="218"/>
    </location>
</feature>
<name>A0ABR2Z4E2_9CHLO</name>
<keyword evidence="2" id="KW-0812">Transmembrane</keyword>
<feature type="transmembrane region" description="Helical" evidence="2">
    <location>
        <begin position="264"/>
        <end position="282"/>
    </location>
</feature>
<dbReference type="PANTHER" id="PTHR36009:SF3">
    <property type="entry name" value="TRANSMEMBRANE PROTEIN"/>
    <property type="match status" value="1"/>
</dbReference>
<evidence type="ECO:0000313" key="4">
    <source>
        <dbReference type="Proteomes" id="UP001491310"/>
    </source>
</evidence>
<accession>A0ABR2Z4E2</accession>
<feature type="transmembrane region" description="Helical" evidence="2">
    <location>
        <begin position="111"/>
        <end position="131"/>
    </location>
</feature>